<sequence length="254" mass="28692">MNQAAKIFNNYFINSVHELITQQPNSELAIFSLRKSFPHEFPQIISIPITEAEVISTISSLKNKITCGYDGLSNKILKLHGSHISQPLTFIYNRSLTSDICPNHLKKQRVELQFVSSPNILSTGETVKCGVPQGSVLGPLLFNVHVNDFPCIINKVSHTILFADDTNILISSNDLIELNYILNTVLHCISKWFQNNQLILNLNKMHLLKFASSKSPAYPLYVSYNNQALPVSENIKFLGIYLDCHLTWNLHLDN</sequence>
<dbReference type="Pfam" id="PF00078">
    <property type="entry name" value="RVT_1"/>
    <property type="match status" value="1"/>
</dbReference>
<proteinExistence type="predicted"/>
<dbReference type="OrthoDB" id="414730at2759"/>
<comment type="caution">
    <text evidence="2">The sequence shown here is derived from an EMBL/GenBank/DDBJ whole genome shotgun (WGS) entry which is preliminary data.</text>
</comment>
<dbReference type="InterPro" id="IPR000477">
    <property type="entry name" value="RT_dom"/>
</dbReference>
<protein>
    <recommendedName>
        <fullName evidence="1">Reverse transcriptase domain-containing protein</fullName>
    </recommendedName>
</protein>
<dbReference type="EMBL" id="BLKM01000077">
    <property type="protein sequence ID" value="GFG28624.1"/>
    <property type="molecule type" value="Genomic_DNA"/>
</dbReference>
<dbReference type="AlphaFoldDB" id="A0A6L2P8S8"/>
<reference evidence="3" key="1">
    <citation type="submission" date="2020-01" db="EMBL/GenBank/DDBJ databases">
        <title>Draft genome sequence of the Termite Coptotermes fromosanus.</title>
        <authorList>
            <person name="Itakura S."/>
            <person name="Yosikawa Y."/>
            <person name="Umezawa K."/>
        </authorList>
    </citation>
    <scope>NUCLEOTIDE SEQUENCE [LARGE SCALE GENOMIC DNA]</scope>
</reference>
<dbReference type="PROSITE" id="PS50878">
    <property type="entry name" value="RT_POL"/>
    <property type="match status" value="1"/>
</dbReference>
<evidence type="ECO:0000313" key="3">
    <source>
        <dbReference type="Proteomes" id="UP000502823"/>
    </source>
</evidence>
<accession>A0A6L2P8S8</accession>
<dbReference type="InParanoid" id="A0A6L2P8S8"/>
<keyword evidence="3" id="KW-1185">Reference proteome</keyword>
<feature type="domain" description="Reverse transcriptase" evidence="1">
    <location>
        <begin position="1"/>
        <end position="242"/>
    </location>
</feature>
<dbReference type="Proteomes" id="UP000502823">
    <property type="component" value="Unassembled WGS sequence"/>
</dbReference>
<gene>
    <name evidence="2" type="ORF">Cfor_06565</name>
</gene>
<evidence type="ECO:0000313" key="2">
    <source>
        <dbReference type="EMBL" id="GFG28624.1"/>
    </source>
</evidence>
<organism evidence="2 3">
    <name type="scientific">Coptotermes formosanus</name>
    <name type="common">Formosan subterranean termite</name>
    <dbReference type="NCBI Taxonomy" id="36987"/>
    <lineage>
        <taxon>Eukaryota</taxon>
        <taxon>Metazoa</taxon>
        <taxon>Ecdysozoa</taxon>
        <taxon>Arthropoda</taxon>
        <taxon>Hexapoda</taxon>
        <taxon>Insecta</taxon>
        <taxon>Pterygota</taxon>
        <taxon>Neoptera</taxon>
        <taxon>Polyneoptera</taxon>
        <taxon>Dictyoptera</taxon>
        <taxon>Blattodea</taxon>
        <taxon>Blattoidea</taxon>
        <taxon>Termitoidae</taxon>
        <taxon>Rhinotermitidae</taxon>
        <taxon>Coptotermes</taxon>
    </lineage>
</organism>
<name>A0A6L2P8S8_COPFO</name>
<dbReference type="PANTHER" id="PTHR33332">
    <property type="entry name" value="REVERSE TRANSCRIPTASE DOMAIN-CONTAINING PROTEIN"/>
    <property type="match status" value="1"/>
</dbReference>
<evidence type="ECO:0000259" key="1">
    <source>
        <dbReference type="PROSITE" id="PS50878"/>
    </source>
</evidence>